<reference evidence="1" key="2">
    <citation type="journal article" date="2015" name="Fish Shellfish Immunol.">
        <title>Early steps in the European eel (Anguilla anguilla)-Vibrio vulnificus interaction in the gills: Role of the RtxA13 toxin.</title>
        <authorList>
            <person name="Callol A."/>
            <person name="Pajuelo D."/>
            <person name="Ebbesson L."/>
            <person name="Teles M."/>
            <person name="MacKenzie S."/>
            <person name="Amaro C."/>
        </authorList>
    </citation>
    <scope>NUCLEOTIDE SEQUENCE</scope>
</reference>
<proteinExistence type="predicted"/>
<name>A0A0E9Q337_ANGAN</name>
<evidence type="ECO:0000313" key="1">
    <source>
        <dbReference type="EMBL" id="JAH10538.1"/>
    </source>
</evidence>
<reference evidence="1" key="1">
    <citation type="submission" date="2014-11" db="EMBL/GenBank/DDBJ databases">
        <authorList>
            <person name="Amaro Gonzalez C."/>
        </authorList>
    </citation>
    <scope>NUCLEOTIDE SEQUENCE</scope>
</reference>
<sequence>MSQPAFQPFNRRPKSNHF</sequence>
<dbReference type="EMBL" id="GBXM01098039">
    <property type="protein sequence ID" value="JAH10538.1"/>
    <property type="molecule type" value="Transcribed_RNA"/>
</dbReference>
<organism evidence="1">
    <name type="scientific">Anguilla anguilla</name>
    <name type="common">European freshwater eel</name>
    <name type="synonym">Muraena anguilla</name>
    <dbReference type="NCBI Taxonomy" id="7936"/>
    <lineage>
        <taxon>Eukaryota</taxon>
        <taxon>Metazoa</taxon>
        <taxon>Chordata</taxon>
        <taxon>Craniata</taxon>
        <taxon>Vertebrata</taxon>
        <taxon>Euteleostomi</taxon>
        <taxon>Actinopterygii</taxon>
        <taxon>Neopterygii</taxon>
        <taxon>Teleostei</taxon>
        <taxon>Anguilliformes</taxon>
        <taxon>Anguillidae</taxon>
        <taxon>Anguilla</taxon>
    </lineage>
</organism>
<accession>A0A0E9Q337</accession>
<dbReference type="AlphaFoldDB" id="A0A0E9Q337"/>
<protein>
    <submittedName>
        <fullName evidence="1">Uncharacterized protein</fullName>
    </submittedName>
</protein>